<feature type="transmembrane region" description="Helical" evidence="9">
    <location>
        <begin position="209"/>
        <end position="228"/>
    </location>
</feature>
<evidence type="ECO:0000256" key="5">
    <source>
        <dbReference type="ARBA" id="ARBA00022984"/>
    </source>
</evidence>
<feature type="transmembrane region" description="Helical" evidence="9">
    <location>
        <begin position="478"/>
        <end position="499"/>
    </location>
</feature>
<evidence type="ECO:0000256" key="4">
    <source>
        <dbReference type="ARBA" id="ARBA00022960"/>
    </source>
</evidence>
<accession>A0A448HHT9</accession>
<dbReference type="InterPro" id="IPR008979">
    <property type="entry name" value="Galactose-bd-like_sf"/>
</dbReference>
<feature type="compositionally biased region" description="Pro residues" evidence="8">
    <location>
        <begin position="1021"/>
        <end position="1031"/>
    </location>
</feature>
<feature type="transmembrane region" description="Helical" evidence="9">
    <location>
        <begin position="415"/>
        <end position="437"/>
    </location>
</feature>
<feature type="compositionally biased region" description="Low complexity" evidence="8">
    <location>
        <begin position="923"/>
        <end position="943"/>
    </location>
</feature>
<dbReference type="SUPFAM" id="SSF49785">
    <property type="entry name" value="Galactose-binding domain-like"/>
    <property type="match status" value="1"/>
</dbReference>
<dbReference type="Pfam" id="PF03023">
    <property type="entry name" value="MurJ"/>
    <property type="match status" value="1"/>
</dbReference>
<feature type="transmembrane region" description="Helical" evidence="9">
    <location>
        <begin position="136"/>
        <end position="157"/>
    </location>
</feature>
<protein>
    <submittedName>
        <fullName evidence="10">Integral membrane protein MviN</fullName>
    </submittedName>
</protein>
<feature type="transmembrane region" description="Helical" evidence="9">
    <location>
        <begin position="169"/>
        <end position="189"/>
    </location>
</feature>
<proteinExistence type="predicted"/>
<feature type="transmembrane region" description="Helical" evidence="9">
    <location>
        <begin position="344"/>
        <end position="364"/>
    </location>
</feature>
<dbReference type="Gene3D" id="2.60.120.260">
    <property type="entry name" value="Galactose-binding domain-like"/>
    <property type="match status" value="1"/>
</dbReference>
<dbReference type="PRINTS" id="PR01806">
    <property type="entry name" value="VIRFACTRMVIN"/>
</dbReference>
<dbReference type="OrthoDB" id="9786339at2"/>
<dbReference type="SUPFAM" id="SSF56112">
    <property type="entry name" value="Protein kinase-like (PK-like)"/>
    <property type="match status" value="1"/>
</dbReference>
<dbReference type="CDD" id="cd13123">
    <property type="entry name" value="MATE_MurJ_like"/>
    <property type="match status" value="1"/>
</dbReference>
<dbReference type="InterPro" id="IPR004268">
    <property type="entry name" value="MurJ"/>
</dbReference>
<dbReference type="PANTHER" id="PTHR47019:SF1">
    <property type="entry name" value="LIPID II FLIPPASE MURJ"/>
    <property type="match status" value="1"/>
</dbReference>
<feature type="compositionally biased region" description="Low complexity" evidence="8">
    <location>
        <begin position="984"/>
        <end position="998"/>
    </location>
</feature>
<dbReference type="GO" id="GO:0008360">
    <property type="term" value="P:regulation of cell shape"/>
    <property type="evidence" value="ECO:0007669"/>
    <property type="project" value="UniProtKB-KW"/>
</dbReference>
<comment type="subcellular location">
    <subcellularLocation>
        <location evidence="1">Cell membrane</location>
        <topology evidence="1">Multi-pass membrane protein</topology>
    </subcellularLocation>
</comment>
<name>A0A448HHT9_9ACTO</name>
<organism evidence="10 11">
    <name type="scientific">Actinomyces howellii</name>
    <dbReference type="NCBI Taxonomy" id="52771"/>
    <lineage>
        <taxon>Bacteria</taxon>
        <taxon>Bacillati</taxon>
        <taxon>Actinomycetota</taxon>
        <taxon>Actinomycetes</taxon>
        <taxon>Actinomycetales</taxon>
        <taxon>Actinomycetaceae</taxon>
        <taxon>Actinomyces</taxon>
    </lineage>
</organism>
<dbReference type="InterPro" id="IPR051050">
    <property type="entry name" value="Lipid_II_flippase_MurJ/MviN"/>
</dbReference>
<keyword evidence="5" id="KW-0573">Peptidoglycan synthesis</keyword>
<dbReference type="KEGG" id="ahw:NCTC11636_01723"/>
<dbReference type="PANTHER" id="PTHR47019">
    <property type="entry name" value="LIPID II FLIPPASE MURJ"/>
    <property type="match status" value="1"/>
</dbReference>
<dbReference type="AlphaFoldDB" id="A0A448HHT9"/>
<feature type="transmembrane region" description="Helical" evidence="9">
    <location>
        <begin position="305"/>
        <end position="323"/>
    </location>
</feature>
<evidence type="ECO:0000256" key="8">
    <source>
        <dbReference type="SAM" id="MobiDB-lite"/>
    </source>
</evidence>
<keyword evidence="6 9" id="KW-1133">Transmembrane helix</keyword>
<feature type="transmembrane region" description="Helical" evidence="9">
    <location>
        <begin position="519"/>
        <end position="540"/>
    </location>
</feature>
<dbReference type="GO" id="GO:0015648">
    <property type="term" value="F:lipid-linked peptidoglycan transporter activity"/>
    <property type="evidence" value="ECO:0007669"/>
    <property type="project" value="TreeGrafter"/>
</dbReference>
<evidence type="ECO:0000256" key="9">
    <source>
        <dbReference type="SAM" id="Phobius"/>
    </source>
</evidence>
<dbReference type="CDD" id="cd13973">
    <property type="entry name" value="PK_MviN-like"/>
    <property type="match status" value="1"/>
</dbReference>
<gene>
    <name evidence="10" type="ORF">NCTC11636_01723</name>
</gene>
<dbReference type="GO" id="GO:0034204">
    <property type="term" value="P:lipid translocation"/>
    <property type="evidence" value="ECO:0007669"/>
    <property type="project" value="TreeGrafter"/>
</dbReference>
<dbReference type="GO" id="GO:0005886">
    <property type="term" value="C:plasma membrane"/>
    <property type="evidence" value="ECO:0007669"/>
    <property type="project" value="UniProtKB-SubCell"/>
</dbReference>
<keyword evidence="4" id="KW-0133">Cell shape</keyword>
<reference evidence="10 11" key="1">
    <citation type="submission" date="2018-12" db="EMBL/GenBank/DDBJ databases">
        <authorList>
            <consortium name="Pathogen Informatics"/>
        </authorList>
    </citation>
    <scope>NUCLEOTIDE SEQUENCE [LARGE SCALE GENOMIC DNA]</scope>
    <source>
        <strain evidence="10 11">NCTC11636</strain>
    </source>
</reference>
<keyword evidence="3 9" id="KW-0812">Transmembrane</keyword>
<feature type="region of interest" description="Disordered" evidence="8">
    <location>
        <begin position="923"/>
        <end position="1036"/>
    </location>
</feature>
<dbReference type="RefSeq" id="WP_126382754.1">
    <property type="nucleotide sequence ID" value="NZ_LR134350.1"/>
</dbReference>
<evidence type="ECO:0000256" key="1">
    <source>
        <dbReference type="ARBA" id="ARBA00004651"/>
    </source>
</evidence>
<feature type="transmembrane region" description="Helical" evidence="9">
    <location>
        <begin position="443"/>
        <end position="466"/>
    </location>
</feature>
<feature type="transmembrane region" description="Helical" evidence="9">
    <location>
        <begin position="240"/>
        <end position="261"/>
    </location>
</feature>
<sequence length="1258" mass="130212">MVTRSAAPASSSRASSIARSSAVMAVGTLASRILGLVRTALVIAALGATASGAADAFNIANALPTQLYGLLIGGILNAILVPQIVRAMRQDNGEELVNRLLTAASLTIAAVAGVLTVAAPLVVMLTASGLGRWQPLAFAFAFWCMPQVFFYGLYALWGQVLNARSNFGPYMWSPVLNNIISILSLVAYLRIYGGYTSGQDPSLWTAERIALIGGTTTLGIAVQALVLYIPLVRSGFRPRLVFGIRGMGLGGMSKVALWALLGVGAAELGTWATTNLGSRAVTAAETAQYADVIVPSTTMYSNAQMIYMLPQSLVTTSIITALFTRMSEKAAADDARGVRDDLSLGLRSVAVFTVLFAAGIATLSTPALQLFFPSISLEQAAASAPILTILAVGIVFQGIWFTTQRVMLAYADTKRLLWADVPVGIVPVIICLGAYLLAPANHWMAWAAVGSVLSQVVGCVVIVPLMRRHLPSLDGRRITLTYARLVLAALPTVLAGLAVRRLLGPADGTITGSRPTDAAVTVMVTALIMTVVYLVAATLLRVEELRVLSGPLSSVLGRLGRMLPGPAGAVLTRLSRAVRPAPAAVEEDGEEPLVLPRSVPPGSAVPLPYSLTADVPAPVRPPRPFRPAPAPTLADLAAVSEAVRSAAPGTLSPHAQGPWGPGRMSLLTNATPIGSGRYELLSPLPATLPRIVRHVGRDTILDREVTVLVLTAATPHREEVLEAASRAVLVDDARIQRVYDVETSGKAFIVTEPTTGSTLSTLVADGLSPAQVRAIIGELAQALESCSRRGLHHLNLSPDSVRLRPDGTVQLSGVGVEAAALGLDAMTSADPLAADRKDAHALVELLYYGLTNRWPGKRSGIASAPTTPGGAPVPPSRLASEMVASDADLDALVQRAWGPEPPASASVVARALAPWDESALPVAASPVAEPPAEVEQPAPAEGATTSLADGVAEATRGVLSRLRRLSTARPVPRSSGSEPTVTLPTGSGAAGAAASQAPAQPPAPAAPAAEAPAVAAQVPAEAPPAGPPTGAPPASTLHETFATEEEWQEESEERSVSRTSKVVITSLALAMVVGLILAVSNLLQLAGVKISEEDIPAADTVPTTAAPAQEPAAQAVPIVVVQAQPVDPDGVSDEHAYEVANVFDGDPSTQWSSQYYSTSAFGNIKTGLGVALTLEQAATVSGIEIQGTGEGGHVQIRATTPEDPAGGTLLAEGSFASGTTTLTFSAPTTTQSVVVWVTSLPRAADGDWKATISEITLR</sequence>
<evidence type="ECO:0000313" key="10">
    <source>
        <dbReference type="EMBL" id="VEG28792.1"/>
    </source>
</evidence>
<feature type="transmembrane region" description="Helical" evidence="9">
    <location>
        <begin position="100"/>
        <end position="124"/>
    </location>
</feature>
<dbReference type="GO" id="GO:0009252">
    <property type="term" value="P:peptidoglycan biosynthetic process"/>
    <property type="evidence" value="ECO:0007669"/>
    <property type="project" value="UniProtKB-KW"/>
</dbReference>
<feature type="compositionally biased region" description="Polar residues" evidence="8">
    <location>
        <begin position="974"/>
        <end position="983"/>
    </location>
</feature>
<keyword evidence="7 9" id="KW-0472">Membrane</keyword>
<feature type="transmembrane region" description="Helical" evidence="9">
    <location>
        <begin position="67"/>
        <end position="88"/>
    </location>
</feature>
<keyword evidence="11" id="KW-1185">Reference proteome</keyword>
<evidence type="ECO:0000313" key="11">
    <source>
        <dbReference type="Proteomes" id="UP000266895"/>
    </source>
</evidence>
<evidence type="ECO:0000256" key="7">
    <source>
        <dbReference type="ARBA" id="ARBA00023136"/>
    </source>
</evidence>
<dbReference type="Gene3D" id="1.10.510.10">
    <property type="entry name" value="Transferase(Phosphotransferase) domain 1"/>
    <property type="match status" value="1"/>
</dbReference>
<keyword evidence="2" id="KW-1003">Cell membrane</keyword>
<dbReference type="Proteomes" id="UP000266895">
    <property type="component" value="Chromosome"/>
</dbReference>
<feature type="transmembrane region" description="Helical" evidence="9">
    <location>
        <begin position="1062"/>
        <end position="1083"/>
    </location>
</feature>
<feature type="transmembrane region" description="Helical" evidence="9">
    <location>
        <begin position="384"/>
        <end position="403"/>
    </location>
</feature>
<feature type="compositionally biased region" description="Low complexity" evidence="8">
    <location>
        <begin position="1006"/>
        <end position="1020"/>
    </location>
</feature>
<feature type="transmembrane region" description="Helical" evidence="9">
    <location>
        <begin position="21"/>
        <end position="47"/>
    </location>
</feature>
<evidence type="ECO:0000256" key="3">
    <source>
        <dbReference type="ARBA" id="ARBA00022692"/>
    </source>
</evidence>
<dbReference type="InterPro" id="IPR011009">
    <property type="entry name" value="Kinase-like_dom_sf"/>
</dbReference>
<evidence type="ECO:0000256" key="2">
    <source>
        <dbReference type="ARBA" id="ARBA00022475"/>
    </source>
</evidence>
<dbReference type="EMBL" id="LR134350">
    <property type="protein sequence ID" value="VEG28792.1"/>
    <property type="molecule type" value="Genomic_DNA"/>
</dbReference>
<evidence type="ECO:0000256" key="6">
    <source>
        <dbReference type="ARBA" id="ARBA00022989"/>
    </source>
</evidence>